<sequence length="185" mass="19870">MAEAGEGQKPVEYIVRDPDALKHGVRDRTTGILDKAIDKSPLMRSYATWLQSIHGALPEGAAKTMGGRMMDVLKVPMTGSALALETVKVLPLPIVGVMARGAEAYLSTVLNIGSKIMPHVVESGPARFAVGSVDAVAERIWGGGEATPTRRHSEPMASATPENARMILVNMSRPELGKQERRKMT</sequence>
<protein>
    <submittedName>
        <fullName evidence="1">Uncharacterized protein</fullName>
    </submittedName>
</protein>
<name>A0A1F6B0V2_9BACT</name>
<dbReference type="STRING" id="1798396.A2973_05740"/>
<comment type="caution">
    <text evidence="1">The sequence shown here is derived from an EMBL/GenBank/DDBJ whole genome shotgun (WGS) entry which is preliminary data.</text>
</comment>
<gene>
    <name evidence="1" type="ORF">A2973_05740</name>
</gene>
<evidence type="ECO:0000313" key="2">
    <source>
        <dbReference type="Proteomes" id="UP000176409"/>
    </source>
</evidence>
<evidence type="ECO:0000313" key="1">
    <source>
        <dbReference type="EMBL" id="OGG30551.1"/>
    </source>
</evidence>
<dbReference type="EMBL" id="MFJZ01000015">
    <property type="protein sequence ID" value="OGG30551.1"/>
    <property type="molecule type" value="Genomic_DNA"/>
</dbReference>
<proteinExistence type="predicted"/>
<dbReference type="AlphaFoldDB" id="A0A1F6B0V2"/>
<organism evidence="1 2">
    <name type="scientific">Candidatus Gottesmanbacteria bacterium RIFCSPLOWO2_01_FULL_49_10</name>
    <dbReference type="NCBI Taxonomy" id="1798396"/>
    <lineage>
        <taxon>Bacteria</taxon>
        <taxon>Candidatus Gottesmaniibacteriota</taxon>
    </lineage>
</organism>
<reference evidence="1 2" key="1">
    <citation type="journal article" date="2016" name="Nat. Commun.">
        <title>Thousands of microbial genomes shed light on interconnected biogeochemical processes in an aquifer system.</title>
        <authorList>
            <person name="Anantharaman K."/>
            <person name="Brown C.T."/>
            <person name="Hug L.A."/>
            <person name="Sharon I."/>
            <person name="Castelle C.J."/>
            <person name="Probst A.J."/>
            <person name="Thomas B.C."/>
            <person name="Singh A."/>
            <person name="Wilkins M.J."/>
            <person name="Karaoz U."/>
            <person name="Brodie E.L."/>
            <person name="Williams K.H."/>
            <person name="Hubbard S.S."/>
            <person name="Banfield J.F."/>
        </authorList>
    </citation>
    <scope>NUCLEOTIDE SEQUENCE [LARGE SCALE GENOMIC DNA]</scope>
</reference>
<accession>A0A1F6B0V2</accession>
<dbReference type="Proteomes" id="UP000176409">
    <property type="component" value="Unassembled WGS sequence"/>
</dbReference>